<dbReference type="KEGG" id="hpe:HPELS_00110"/>
<reference evidence="1 2" key="1">
    <citation type="submission" date="2011-07" db="EMBL/GenBank/DDBJ databases">
        <authorList>
            <person name="Bertoli M.T."/>
            <person name="Kersulyte D."/>
            <person name="Pascasio M.A."/>
            <person name="Berg D.E."/>
        </authorList>
    </citation>
    <scope>NUCLEOTIDE SEQUENCE [LARGE SCALE GENOMIC DNA]</scope>
    <source>
        <strain evidence="1 2">ELS37</strain>
    </source>
</reference>
<proteinExistence type="predicted"/>
<dbReference type="EMBL" id="CP002953">
    <property type="protein sequence ID" value="AFF19610.1"/>
    <property type="molecule type" value="Genomic_DNA"/>
</dbReference>
<dbReference type="RefSeq" id="WP_014419476.1">
    <property type="nucleotide sequence ID" value="NC_017063.1"/>
</dbReference>
<evidence type="ECO:0000313" key="2">
    <source>
        <dbReference type="Proteomes" id="UP000007885"/>
    </source>
</evidence>
<protein>
    <recommendedName>
        <fullName evidence="3">CagY like protein</fullName>
    </recommendedName>
</protein>
<sequence>MPLLRFPLLALWHAPYLDLPHIATMGRDETLQQTRFKALKRNHP</sequence>
<organism evidence="1 2">
    <name type="scientific">Helicobacter pylori ELS37</name>
    <dbReference type="NCBI Taxonomy" id="1055527"/>
    <lineage>
        <taxon>Bacteria</taxon>
        <taxon>Pseudomonadati</taxon>
        <taxon>Campylobacterota</taxon>
        <taxon>Epsilonproteobacteria</taxon>
        <taxon>Campylobacterales</taxon>
        <taxon>Helicobacteraceae</taxon>
        <taxon>Helicobacter</taxon>
    </lineage>
</organism>
<evidence type="ECO:0000313" key="1">
    <source>
        <dbReference type="EMBL" id="AFF19610.1"/>
    </source>
</evidence>
<gene>
    <name evidence="1" type="ORF">HPELS_00110</name>
</gene>
<dbReference type="Proteomes" id="UP000007885">
    <property type="component" value="Chromosome"/>
</dbReference>
<accession>A0ABC7ZDP3</accession>
<evidence type="ECO:0008006" key="3">
    <source>
        <dbReference type="Google" id="ProtNLM"/>
    </source>
</evidence>
<name>A0ABC7ZDP3_HELPX</name>
<dbReference type="AlphaFoldDB" id="A0ABC7ZDP3"/>